<comment type="caution">
    <text evidence="1">The sequence shown here is derived from an EMBL/GenBank/DDBJ whole genome shotgun (WGS) entry which is preliminary data.</text>
</comment>
<gene>
    <name evidence="1" type="ORF">FHG66_13940</name>
</gene>
<evidence type="ECO:0000313" key="1">
    <source>
        <dbReference type="EMBL" id="TNC48449.1"/>
    </source>
</evidence>
<dbReference type="EMBL" id="VDFU01000017">
    <property type="protein sequence ID" value="TNC48449.1"/>
    <property type="molecule type" value="Genomic_DNA"/>
</dbReference>
<dbReference type="InterPro" id="IPR028082">
    <property type="entry name" value="Peripla_BP_I"/>
</dbReference>
<sequence>MRQVEIGLLFSRSGSYRLISEACRMGALRAIEEANADPALGLTLVPVERDPAGEADAYAPLCAEILTSGARHVVGCVTSWSRKEVIPTLERMGGILWYPCPYEGFEASSQVVYTHACPNQHLVPLLRWAFPRFGRRGVLTGSNYIWGWEMNRVARDLINEAGGEVLAERYLALGDTDVDRMVAEIRATRPDFVLNNLVGVSSYAFLGAMARLGCEDPAYGPERCPILSCNLTECELPALGEAAEGLVSAGPYFRDGAGAGSSFEAAAHAAVMFLARRLARQPEAQLDRLLAMAGEGLAIDPATHHATLPVLIAQVESGAFRLRQRSEAVPPDPYLARRDRFAITRPSLAVVAP</sequence>
<name>A0A5C4MWZ3_9RHOB</name>
<dbReference type="Gene3D" id="3.40.50.2300">
    <property type="match status" value="2"/>
</dbReference>
<protein>
    <submittedName>
        <fullName evidence="1">N-acetylmuramoyl-L-alanine amidase</fullName>
    </submittedName>
</protein>
<proteinExistence type="predicted"/>
<dbReference type="Proteomes" id="UP000305887">
    <property type="component" value="Unassembled WGS sequence"/>
</dbReference>
<dbReference type="Pfam" id="PF13433">
    <property type="entry name" value="Peripla_BP_5"/>
    <property type="match status" value="1"/>
</dbReference>
<dbReference type="AlphaFoldDB" id="A0A5C4MWZ3"/>
<accession>A0A5C4MWZ3</accession>
<dbReference type="PANTHER" id="PTHR47628:SF1">
    <property type="entry name" value="ALIPHATIC AMIDASE EXPRESSION-REGULATING PROTEIN"/>
    <property type="match status" value="1"/>
</dbReference>
<keyword evidence="2" id="KW-1185">Reference proteome</keyword>
<evidence type="ECO:0000313" key="2">
    <source>
        <dbReference type="Proteomes" id="UP000305887"/>
    </source>
</evidence>
<dbReference type="SUPFAM" id="SSF53822">
    <property type="entry name" value="Periplasmic binding protein-like I"/>
    <property type="match status" value="1"/>
</dbReference>
<dbReference type="OrthoDB" id="9802022at2"/>
<organism evidence="1 2">
    <name type="scientific">Rubellimicrobium rubrum</name>
    <dbReference type="NCBI Taxonomy" id="2585369"/>
    <lineage>
        <taxon>Bacteria</taxon>
        <taxon>Pseudomonadati</taxon>
        <taxon>Pseudomonadota</taxon>
        <taxon>Alphaproteobacteria</taxon>
        <taxon>Rhodobacterales</taxon>
        <taxon>Roseobacteraceae</taxon>
        <taxon>Rubellimicrobium</taxon>
    </lineage>
</organism>
<reference evidence="1 2" key="1">
    <citation type="submission" date="2019-06" db="EMBL/GenBank/DDBJ databases">
        <title>YIM 131921 draft genome.</title>
        <authorList>
            <person name="Jiang L."/>
        </authorList>
    </citation>
    <scope>NUCLEOTIDE SEQUENCE [LARGE SCALE GENOMIC DNA]</scope>
    <source>
        <strain evidence="1 2">YIM 131921</strain>
    </source>
</reference>
<dbReference type="RefSeq" id="WP_139077669.1">
    <property type="nucleotide sequence ID" value="NZ_VDFU01000017.1"/>
</dbReference>
<dbReference type="PANTHER" id="PTHR47628">
    <property type="match status" value="1"/>
</dbReference>